<dbReference type="KEGG" id="nhl:Nhal_0321"/>
<dbReference type="eggNOG" id="ENOG5033P1F">
    <property type="taxonomic scope" value="Bacteria"/>
</dbReference>
<evidence type="ECO:0000313" key="1">
    <source>
        <dbReference type="EMBL" id="ADE13517.1"/>
    </source>
</evidence>
<proteinExistence type="predicted"/>
<dbReference type="HOGENOM" id="CLU_198244_0_0_6"/>
<sequence>MQKVLFSLPDDLVTRMRASIPSKQRSKVIACLLEQEIQKREQALYECALKVEADETLKEEMKDWEATQGDGIENESW</sequence>
<dbReference type="STRING" id="472759.Nhal_0321"/>
<gene>
    <name evidence="1" type="ordered locus">Nhal_0321</name>
</gene>
<evidence type="ECO:0008006" key="3">
    <source>
        <dbReference type="Google" id="ProtNLM"/>
    </source>
</evidence>
<accession>D5BUW7</accession>
<reference evidence="2" key="1">
    <citation type="submission" date="2010-04" db="EMBL/GenBank/DDBJ databases">
        <title>Complete genome sequence of Nitrosococcus halophilus Nc4, a salt-adapted, aerobic obligate ammonia-oxidizing sulfur purple bacterium.</title>
        <authorList>
            <consortium name="US DOE Joint Genome Institute"/>
            <person name="Campbell M.A."/>
            <person name="Malfatti S.A."/>
            <person name="Chain P.S.G."/>
            <person name="Heidelberg J.F."/>
            <person name="Ward B.B."/>
            <person name="Klotz M.G."/>
        </authorList>
    </citation>
    <scope>NUCLEOTIDE SEQUENCE [LARGE SCALE GENOMIC DNA]</scope>
    <source>
        <strain evidence="2">Nc4</strain>
    </source>
</reference>
<dbReference type="RefSeq" id="WP_013031413.1">
    <property type="nucleotide sequence ID" value="NC_013960.1"/>
</dbReference>
<name>D5BUW7_NITHN</name>
<dbReference type="Proteomes" id="UP000001844">
    <property type="component" value="Chromosome"/>
</dbReference>
<dbReference type="EMBL" id="CP001798">
    <property type="protein sequence ID" value="ADE13517.1"/>
    <property type="molecule type" value="Genomic_DNA"/>
</dbReference>
<organism evidence="1 2">
    <name type="scientific">Nitrosococcus halophilus (strain Nc4)</name>
    <dbReference type="NCBI Taxonomy" id="472759"/>
    <lineage>
        <taxon>Bacteria</taxon>
        <taxon>Pseudomonadati</taxon>
        <taxon>Pseudomonadota</taxon>
        <taxon>Gammaproteobacteria</taxon>
        <taxon>Chromatiales</taxon>
        <taxon>Chromatiaceae</taxon>
        <taxon>Nitrosococcus</taxon>
    </lineage>
</organism>
<keyword evidence="2" id="KW-1185">Reference proteome</keyword>
<evidence type="ECO:0000313" key="2">
    <source>
        <dbReference type="Proteomes" id="UP000001844"/>
    </source>
</evidence>
<dbReference type="OrthoDB" id="5772421at2"/>
<protein>
    <recommendedName>
        <fullName evidence="3">CopG family transcriptional regulator</fullName>
    </recommendedName>
</protein>
<dbReference type="AlphaFoldDB" id="D5BUW7"/>